<accession>A0A3N4IK79</accession>
<dbReference type="PRINTS" id="PR00121">
    <property type="entry name" value="NAKATPASE"/>
</dbReference>
<dbReference type="PROSITE" id="PS00154">
    <property type="entry name" value="ATPASE_E1_E2"/>
    <property type="match status" value="1"/>
</dbReference>
<evidence type="ECO:0000256" key="4">
    <source>
        <dbReference type="ARBA" id="ARBA00022741"/>
    </source>
</evidence>
<dbReference type="EC" id="7.2.2.10" evidence="2"/>
<evidence type="ECO:0000256" key="11">
    <source>
        <dbReference type="ARBA" id="ARBA00023136"/>
    </source>
</evidence>
<dbReference type="SUPFAM" id="SSF81665">
    <property type="entry name" value="Calcium ATPase, transmembrane domain M"/>
    <property type="match status" value="1"/>
</dbReference>
<dbReference type="InterPro" id="IPR006068">
    <property type="entry name" value="ATPase_P-typ_cation-transptr_C"/>
</dbReference>
<evidence type="ECO:0000256" key="2">
    <source>
        <dbReference type="ARBA" id="ARBA00012790"/>
    </source>
</evidence>
<evidence type="ECO:0000256" key="14">
    <source>
        <dbReference type="SAM" id="Phobius"/>
    </source>
</evidence>
<evidence type="ECO:0000256" key="3">
    <source>
        <dbReference type="ARBA" id="ARBA00022692"/>
    </source>
</evidence>
<evidence type="ECO:0000256" key="10">
    <source>
        <dbReference type="ARBA" id="ARBA00023034"/>
    </source>
</evidence>
<dbReference type="Gene3D" id="3.40.50.1000">
    <property type="entry name" value="HAD superfamily/HAD-like"/>
    <property type="match status" value="1"/>
</dbReference>
<dbReference type="Pfam" id="PF00690">
    <property type="entry name" value="Cation_ATPase_N"/>
    <property type="match status" value="1"/>
</dbReference>
<dbReference type="InterPro" id="IPR023299">
    <property type="entry name" value="ATPase_P-typ_cyto_dom_N"/>
</dbReference>
<dbReference type="SFLD" id="SFLDS00003">
    <property type="entry name" value="Haloacid_Dehalogenase"/>
    <property type="match status" value="1"/>
</dbReference>
<dbReference type="InterPro" id="IPR008250">
    <property type="entry name" value="ATPase_P-typ_transduc_dom_A_sf"/>
</dbReference>
<evidence type="ECO:0000256" key="8">
    <source>
        <dbReference type="ARBA" id="ARBA00022967"/>
    </source>
</evidence>
<dbReference type="SMART" id="SM00831">
    <property type="entry name" value="Cation_ATPase_N"/>
    <property type="match status" value="1"/>
</dbReference>
<keyword evidence="10" id="KW-0333">Golgi apparatus</keyword>
<dbReference type="SUPFAM" id="SSF81660">
    <property type="entry name" value="Metal cation-transporting ATPase, ATP-binding domain N"/>
    <property type="match status" value="1"/>
</dbReference>
<sequence length="998" mass="107583">MGPSRRSDEIPLHNLSNTLASAEPLLDTSLPITGSNVRSVSADYCTKSPEETAAELGTSLQHGLDAQEALRRRSIHGPNELPQQEDDPLYVKFAKQFMEPLILLLLASAVVSFLMGNFDDAVSIALAVTIVVSVAFVQEYRSEKSLEALNKLVPHYAHLLRARSVVMHGSGPDGGQPEITKMTVMATQLVPGDLVAFSTGDRIPADIRITQAAGLEIDESNLTGENEAVKKTPDAVPPRGAYASTTDVGISERSCIAFMGTLVRHGNGQGIVVSTGAKTEFGVISEMLAQIDKPRTPLQATMDKLGKDLSMASFAVIAVIIVIGLIQGREWLDMFQIGVSLAVAAIPEGLPIIVTVTLALGVLRMVKRGGIVRRLPSVETLGCVSVVCSDKTGTLTLNHMTVTKLWTNDLEEPLEKDVFTSDDAPPNTAVQTILRIGNICNNAHLASDESIGPGSSLLSDENDLPRTRFIGQPTDVALLDLLDAFSETDVRPRIKRISELPFSSARKWMGVLTAKGLSDDSEHASKAYIKGAVEYVLARCDAYLTKDGKEVILDEPRRLKAIAAAEKMAAEGLRVLGFATGNANTSGTPRLRSGRSTPLPPAPTNEDAPYSGLTFAGLVGMYDPPRPGVDKAIRRLVNGGVKVMMITGDAETTAVAIGRKLGMPLPPPLSNGRTKGVLKGEDLDSMTDGQLSECISTTSIFARATPEHKMKIVRALQARGEVVAMTGDGVNDAPALKMADIGVAMGLQGTDVAKEAADMILSNDDFATILGAIEEGKGIFYNIQNFLTFQLSTSVSALTLVLLCTFLKLDNPLNAMQILWINIIMDGPPAQSLGVEPVDPAVMSRPPRSRSAQIITRPLLQRVFTSGLIVVLGTMLVYIVEMQDNVVTARDTTMTFTCFVLFDMFNALSCRSEGKSVLFGEIELFGNKMFNYSVAGSLICQLLVIYFPPLQSVFQTEALYMKDLFYLVLLSSTVFWADEVRKYIQKGKQWGGRYSTNV</sequence>
<name>A0A3N4IK79_ASCIM</name>
<keyword evidence="17" id="KW-1185">Reference proteome</keyword>
<keyword evidence="3 14" id="KW-0812">Transmembrane</keyword>
<evidence type="ECO:0000256" key="5">
    <source>
        <dbReference type="ARBA" id="ARBA00022837"/>
    </source>
</evidence>
<dbReference type="OrthoDB" id="3352408at2759"/>
<dbReference type="InterPro" id="IPR004014">
    <property type="entry name" value="ATPase_P-typ_cation-transptr_N"/>
</dbReference>
<protein>
    <recommendedName>
        <fullName evidence="2">P-type Ca(2+) transporter</fullName>
        <ecNumber evidence="2">7.2.2.10</ecNumber>
    </recommendedName>
</protein>
<keyword evidence="8" id="KW-1278">Translocase</keyword>
<dbReference type="Pfam" id="PF00122">
    <property type="entry name" value="E1-E2_ATPase"/>
    <property type="match status" value="1"/>
</dbReference>
<reference evidence="16 17" key="1">
    <citation type="journal article" date="2018" name="Nat. Ecol. Evol.">
        <title>Pezizomycetes genomes reveal the molecular basis of ectomycorrhizal truffle lifestyle.</title>
        <authorList>
            <person name="Murat C."/>
            <person name="Payen T."/>
            <person name="Noel B."/>
            <person name="Kuo A."/>
            <person name="Morin E."/>
            <person name="Chen J."/>
            <person name="Kohler A."/>
            <person name="Krizsan K."/>
            <person name="Balestrini R."/>
            <person name="Da Silva C."/>
            <person name="Montanini B."/>
            <person name="Hainaut M."/>
            <person name="Levati E."/>
            <person name="Barry K.W."/>
            <person name="Belfiori B."/>
            <person name="Cichocki N."/>
            <person name="Clum A."/>
            <person name="Dockter R.B."/>
            <person name="Fauchery L."/>
            <person name="Guy J."/>
            <person name="Iotti M."/>
            <person name="Le Tacon F."/>
            <person name="Lindquist E.A."/>
            <person name="Lipzen A."/>
            <person name="Malagnac F."/>
            <person name="Mello A."/>
            <person name="Molinier V."/>
            <person name="Miyauchi S."/>
            <person name="Poulain J."/>
            <person name="Riccioni C."/>
            <person name="Rubini A."/>
            <person name="Sitrit Y."/>
            <person name="Splivallo R."/>
            <person name="Traeger S."/>
            <person name="Wang M."/>
            <person name="Zifcakova L."/>
            <person name="Wipf D."/>
            <person name="Zambonelli A."/>
            <person name="Paolocci F."/>
            <person name="Nowrousian M."/>
            <person name="Ottonello S."/>
            <person name="Baldrian P."/>
            <person name="Spatafora J.W."/>
            <person name="Henrissat B."/>
            <person name="Nagy L.G."/>
            <person name="Aury J.M."/>
            <person name="Wincker P."/>
            <person name="Grigoriev I.V."/>
            <person name="Bonfante P."/>
            <person name="Martin F.M."/>
        </authorList>
    </citation>
    <scope>NUCLEOTIDE SEQUENCE [LARGE SCALE GENOMIC DNA]</scope>
    <source>
        <strain evidence="16 17">RN42</strain>
    </source>
</reference>
<gene>
    <name evidence="16" type="ORF">BJ508DRAFT_301916</name>
</gene>
<dbReference type="STRING" id="1160509.A0A3N4IK79"/>
<dbReference type="Pfam" id="PF13246">
    <property type="entry name" value="Cation_ATPase"/>
    <property type="match status" value="1"/>
</dbReference>
<evidence type="ECO:0000256" key="13">
    <source>
        <dbReference type="SAM" id="MobiDB-lite"/>
    </source>
</evidence>
<keyword evidence="5" id="KW-0106">Calcium</keyword>
<dbReference type="Pfam" id="PF08282">
    <property type="entry name" value="Hydrolase_3"/>
    <property type="match status" value="1"/>
</dbReference>
<keyword evidence="11 14" id="KW-0472">Membrane</keyword>
<evidence type="ECO:0000256" key="7">
    <source>
        <dbReference type="ARBA" id="ARBA00022842"/>
    </source>
</evidence>
<dbReference type="SFLD" id="SFLDF00027">
    <property type="entry name" value="p-type_atpase"/>
    <property type="match status" value="1"/>
</dbReference>
<feature type="transmembrane region" description="Helical" evidence="14">
    <location>
        <begin position="309"/>
        <end position="328"/>
    </location>
</feature>
<dbReference type="FunFam" id="3.40.50.1000:FF:000028">
    <property type="entry name" value="Calcium-transporting P-type ATPase, putative"/>
    <property type="match status" value="1"/>
</dbReference>
<feature type="transmembrane region" description="Helical" evidence="14">
    <location>
        <begin position="121"/>
        <end position="137"/>
    </location>
</feature>
<dbReference type="InterPro" id="IPR018303">
    <property type="entry name" value="ATPase_P-typ_P_site"/>
</dbReference>
<dbReference type="Gene3D" id="2.70.150.10">
    <property type="entry name" value="Calcium-transporting ATPase, cytoplasmic transduction domain A"/>
    <property type="match status" value="1"/>
</dbReference>
<dbReference type="GO" id="GO:0005388">
    <property type="term" value="F:P-type calcium transporter activity"/>
    <property type="evidence" value="ECO:0007669"/>
    <property type="project" value="UniProtKB-EC"/>
</dbReference>
<evidence type="ECO:0000256" key="6">
    <source>
        <dbReference type="ARBA" id="ARBA00022840"/>
    </source>
</evidence>
<keyword evidence="4" id="KW-0547">Nucleotide-binding</keyword>
<dbReference type="AlphaFoldDB" id="A0A3N4IK79"/>
<feature type="transmembrane region" description="Helical" evidence="14">
    <location>
        <begin position="97"/>
        <end position="115"/>
    </location>
</feature>
<dbReference type="PRINTS" id="PR00119">
    <property type="entry name" value="CATATPASE"/>
</dbReference>
<dbReference type="Gene3D" id="1.20.1110.10">
    <property type="entry name" value="Calcium-transporting ATPase, transmembrane domain"/>
    <property type="match status" value="1"/>
</dbReference>
<feature type="transmembrane region" description="Helical" evidence="14">
    <location>
        <begin position="334"/>
        <end position="363"/>
    </location>
</feature>
<evidence type="ECO:0000259" key="15">
    <source>
        <dbReference type="SMART" id="SM00831"/>
    </source>
</evidence>
<dbReference type="FunFam" id="3.40.1110.10:FF:000040">
    <property type="entry name" value="Calcium-transporting ATPase 1"/>
    <property type="match status" value="1"/>
</dbReference>
<proteinExistence type="inferred from homology"/>
<evidence type="ECO:0000313" key="17">
    <source>
        <dbReference type="Proteomes" id="UP000275078"/>
    </source>
</evidence>
<comment type="subcellular location">
    <subcellularLocation>
        <location evidence="1">Golgi apparatus membrane</location>
        <topology evidence="1">Multi-pass membrane protein</topology>
    </subcellularLocation>
</comment>
<dbReference type="Pfam" id="PF00689">
    <property type="entry name" value="Cation_ATPase_C"/>
    <property type="match status" value="1"/>
</dbReference>
<keyword evidence="9 14" id="KW-1133">Transmembrane helix</keyword>
<dbReference type="InterPro" id="IPR044492">
    <property type="entry name" value="P_typ_ATPase_HD_dom"/>
</dbReference>
<evidence type="ECO:0000256" key="9">
    <source>
        <dbReference type="ARBA" id="ARBA00022989"/>
    </source>
</evidence>
<evidence type="ECO:0000256" key="12">
    <source>
        <dbReference type="ARBA" id="ARBA00038148"/>
    </source>
</evidence>
<dbReference type="PANTHER" id="PTHR42861">
    <property type="entry name" value="CALCIUM-TRANSPORTING ATPASE"/>
    <property type="match status" value="1"/>
</dbReference>
<evidence type="ECO:0000313" key="16">
    <source>
        <dbReference type="EMBL" id="RPA86553.1"/>
    </source>
</evidence>
<feature type="transmembrane region" description="Helical" evidence="14">
    <location>
        <begin position="929"/>
        <end position="947"/>
    </location>
</feature>
<dbReference type="InterPro" id="IPR023214">
    <property type="entry name" value="HAD_sf"/>
</dbReference>
<dbReference type="InterPro" id="IPR036412">
    <property type="entry name" value="HAD-like_sf"/>
</dbReference>
<dbReference type="SUPFAM" id="SSF81653">
    <property type="entry name" value="Calcium ATPase, transduction domain A"/>
    <property type="match status" value="1"/>
</dbReference>
<keyword evidence="6" id="KW-0067">ATP-binding</keyword>
<dbReference type="Gene3D" id="3.40.1110.10">
    <property type="entry name" value="Calcium-transporting ATPase, cytoplasmic domain N"/>
    <property type="match status" value="1"/>
</dbReference>
<dbReference type="SUPFAM" id="SSF56784">
    <property type="entry name" value="HAD-like"/>
    <property type="match status" value="1"/>
</dbReference>
<evidence type="ECO:0000256" key="1">
    <source>
        <dbReference type="ARBA" id="ARBA00004653"/>
    </source>
</evidence>
<dbReference type="GO" id="GO:0000139">
    <property type="term" value="C:Golgi membrane"/>
    <property type="evidence" value="ECO:0007669"/>
    <property type="project" value="UniProtKB-SubCell"/>
</dbReference>
<feature type="domain" description="Cation-transporting P-type ATPase N-terminal" evidence="15">
    <location>
        <begin position="43"/>
        <end position="117"/>
    </location>
</feature>
<dbReference type="SFLD" id="SFLDG00002">
    <property type="entry name" value="C1.7:_P-type_atpase_like"/>
    <property type="match status" value="1"/>
</dbReference>
<dbReference type="EMBL" id="ML119649">
    <property type="protein sequence ID" value="RPA86553.1"/>
    <property type="molecule type" value="Genomic_DNA"/>
</dbReference>
<dbReference type="InterPro" id="IPR023298">
    <property type="entry name" value="ATPase_P-typ_TM_dom_sf"/>
</dbReference>
<dbReference type="GO" id="GO:0005524">
    <property type="term" value="F:ATP binding"/>
    <property type="evidence" value="ECO:0007669"/>
    <property type="project" value="UniProtKB-KW"/>
</dbReference>
<keyword evidence="7" id="KW-0460">Magnesium</keyword>
<dbReference type="InterPro" id="IPR059000">
    <property type="entry name" value="ATPase_P-type_domA"/>
</dbReference>
<dbReference type="NCBIfam" id="TIGR01494">
    <property type="entry name" value="ATPase_P-type"/>
    <property type="match status" value="2"/>
</dbReference>
<dbReference type="InterPro" id="IPR001757">
    <property type="entry name" value="P_typ_ATPase"/>
</dbReference>
<dbReference type="GO" id="GO:0016887">
    <property type="term" value="F:ATP hydrolysis activity"/>
    <property type="evidence" value="ECO:0007669"/>
    <property type="project" value="InterPro"/>
</dbReference>
<feature type="region of interest" description="Disordered" evidence="13">
    <location>
        <begin position="584"/>
        <end position="608"/>
    </location>
</feature>
<comment type="similarity">
    <text evidence="12">Belongs to the cation transport ATPase (P-type) (TC 3.A.3) family.</text>
</comment>
<dbReference type="Proteomes" id="UP000275078">
    <property type="component" value="Unassembled WGS sequence"/>
</dbReference>
<feature type="transmembrane region" description="Helical" evidence="14">
    <location>
        <begin position="859"/>
        <end position="880"/>
    </location>
</feature>
<organism evidence="16 17">
    <name type="scientific">Ascobolus immersus RN42</name>
    <dbReference type="NCBI Taxonomy" id="1160509"/>
    <lineage>
        <taxon>Eukaryota</taxon>
        <taxon>Fungi</taxon>
        <taxon>Dikarya</taxon>
        <taxon>Ascomycota</taxon>
        <taxon>Pezizomycotina</taxon>
        <taxon>Pezizomycetes</taxon>
        <taxon>Pezizales</taxon>
        <taxon>Ascobolaceae</taxon>
        <taxon>Ascobolus</taxon>
    </lineage>
</organism>